<sequence length="78" mass="8924">MQFRVFLFLFFLISLAAAYEIDENGKEIIVTDKNAVNAVDDIEMQEGESLTNQQVVNIVKYVEAKDQHKKTDINISDD</sequence>
<keyword evidence="1" id="KW-0732">Signal</keyword>
<accession>A0ABV9T8S3</accession>
<name>A0ABV9T8S3_9GAMM</name>
<feature type="chain" id="PRO_5045456608" evidence="1">
    <location>
        <begin position="19"/>
        <end position="78"/>
    </location>
</feature>
<keyword evidence="3" id="KW-1185">Reference proteome</keyword>
<gene>
    <name evidence="2" type="ORF">ACFPDQ_00425</name>
</gene>
<reference evidence="3" key="1">
    <citation type="journal article" date="2019" name="Int. J. Syst. Evol. Microbiol.">
        <title>The Global Catalogue of Microorganisms (GCM) 10K type strain sequencing project: providing services to taxonomists for standard genome sequencing and annotation.</title>
        <authorList>
            <consortium name="The Broad Institute Genomics Platform"/>
            <consortium name="The Broad Institute Genome Sequencing Center for Infectious Disease"/>
            <person name="Wu L."/>
            <person name="Ma J."/>
        </authorList>
    </citation>
    <scope>NUCLEOTIDE SEQUENCE [LARGE SCALE GENOMIC DNA]</scope>
    <source>
        <strain evidence="3">CGMCC 1.13718</strain>
    </source>
</reference>
<evidence type="ECO:0000313" key="3">
    <source>
        <dbReference type="Proteomes" id="UP001595926"/>
    </source>
</evidence>
<organism evidence="2 3">
    <name type="scientific">Pseudofrancisella aestuarii</name>
    <dbReference type="NCBI Taxonomy" id="2670347"/>
    <lineage>
        <taxon>Bacteria</taxon>
        <taxon>Pseudomonadati</taxon>
        <taxon>Pseudomonadota</taxon>
        <taxon>Gammaproteobacteria</taxon>
        <taxon>Thiotrichales</taxon>
        <taxon>Francisellaceae</taxon>
        <taxon>Pseudofrancisella</taxon>
    </lineage>
</organism>
<dbReference type="RefSeq" id="WP_119330745.1">
    <property type="nucleotide sequence ID" value="NZ_JBHSJH010000001.1"/>
</dbReference>
<evidence type="ECO:0000313" key="2">
    <source>
        <dbReference type="EMBL" id="MFC4891510.1"/>
    </source>
</evidence>
<proteinExistence type="predicted"/>
<protein>
    <submittedName>
        <fullName evidence="2">Uncharacterized protein</fullName>
    </submittedName>
</protein>
<dbReference type="Proteomes" id="UP001595926">
    <property type="component" value="Unassembled WGS sequence"/>
</dbReference>
<dbReference type="EMBL" id="JBHSJH010000001">
    <property type="protein sequence ID" value="MFC4891510.1"/>
    <property type="molecule type" value="Genomic_DNA"/>
</dbReference>
<comment type="caution">
    <text evidence="2">The sequence shown here is derived from an EMBL/GenBank/DDBJ whole genome shotgun (WGS) entry which is preliminary data.</text>
</comment>
<feature type="signal peptide" evidence="1">
    <location>
        <begin position="1"/>
        <end position="18"/>
    </location>
</feature>
<evidence type="ECO:0000256" key="1">
    <source>
        <dbReference type="SAM" id="SignalP"/>
    </source>
</evidence>